<evidence type="ECO:0000256" key="6">
    <source>
        <dbReference type="SAM" id="MobiDB-lite"/>
    </source>
</evidence>
<dbReference type="InterPro" id="IPR016064">
    <property type="entry name" value="NAD/diacylglycerol_kinase_sf"/>
</dbReference>
<dbReference type="EMBL" id="CYKH01000991">
    <property type="protein sequence ID" value="CUI14314.1"/>
    <property type="molecule type" value="Genomic_DNA"/>
</dbReference>
<evidence type="ECO:0000256" key="5">
    <source>
        <dbReference type="ARBA" id="ARBA00023027"/>
    </source>
</evidence>
<accession>A0A0S4KII6</accession>
<proteinExistence type="inferred from homology"/>
<dbReference type="Gene3D" id="3.40.50.620">
    <property type="entry name" value="HUPs"/>
    <property type="match status" value="1"/>
</dbReference>
<keyword evidence="2" id="KW-0808">Transferase</keyword>
<dbReference type="InterPro" id="IPR002504">
    <property type="entry name" value="NADK"/>
</dbReference>
<keyword evidence="3 7" id="KW-0418">Kinase</keyword>
<feature type="region of interest" description="Disordered" evidence="6">
    <location>
        <begin position="262"/>
        <end position="301"/>
    </location>
</feature>
<evidence type="ECO:0000256" key="3">
    <source>
        <dbReference type="ARBA" id="ARBA00022777"/>
    </source>
</evidence>
<keyword evidence="5" id="KW-0520">NAD</keyword>
<evidence type="ECO:0000313" key="8">
    <source>
        <dbReference type="Proteomes" id="UP000051952"/>
    </source>
</evidence>
<dbReference type="Gene3D" id="2.60.200.30">
    <property type="entry name" value="Probable inorganic polyphosphate/atp-NAD kinase, domain 2"/>
    <property type="match status" value="1"/>
</dbReference>
<dbReference type="OrthoDB" id="24581at2759"/>
<dbReference type="GO" id="GO:0019674">
    <property type="term" value="P:NAD+ metabolic process"/>
    <property type="evidence" value="ECO:0007669"/>
    <property type="project" value="InterPro"/>
</dbReference>
<dbReference type="PANTHER" id="PTHR20275:SF0">
    <property type="entry name" value="NAD KINASE"/>
    <property type="match status" value="1"/>
</dbReference>
<dbReference type="AlphaFoldDB" id="A0A0S4KII6"/>
<feature type="compositionally biased region" description="Low complexity" evidence="6">
    <location>
        <begin position="267"/>
        <end position="300"/>
    </location>
</feature>
<dbReference type="SUPFAM" id="SSF52374">
    <property type="entry name" value="Nucleotidylyl transferase"/>
    <property type="match status" value="1"/>
</dbReference>
<protein>
    <submittedName>
        <fullName evidence="7">Inorganic polyphosphate ATP-NAD kinase, putative</fullName>
    </submittedName>
</protein>
<name>A0A0S4KII6_BODSA</name>
<dbReference type="InterPro" id="IPR014729">
    <property type="entry name" value="Rossmann-like_a/b/a_fold"/>
</dbReference>
<keyword evidence="4" id="KW-0521">NADP</keyword>
<organism evidence="7 8">
    <name type="scientific">Bodo saltans</name>
    <name type="common">Flagellated protozoan</name>
    <dbReference type="NCBI Taxonomy" id="75058"/>
    <lineage>
        <taxon>Eukaryota</taxon>
        <taxon>Discoba</taxon>
        <taxon>Euglenozoa</taxon>
        <taxon>Kinetoplastea</taxon>
        <taxon>Metakinetoplastina</taxon>
        <taxon>Eubodonida</taxon>
        <taxon>Bodonidae</taxon>
        <taxon>Bodo</taxon>
    </lineage>
</organism>
<evidence type="ECO:0000256" key="4">
    <source>
        <dbReference type="ARBA" id="ARBA00022857"/>
    </source>
</evidence>
<evidence type="ECO:0000313" key="7">
    <source>
        <dbReference type="EMBL" id="CUI14314.1"/>
    </source>
</evidence>
<gene>
    <name evidence="7" type="ORF">BSAL_84985</name>
</gene>
<sequence length="674" mass="74471">MLRRSVRWLCYQHAVKPAARIGIFPLHLDPPTVQHCEIFRLLVGKDHACGNPINSKNGGSSAGGASCALPVSTLSSSWSSSRGGAMEGGEGSPLDIAQLIEQPPSSRDLHLGRLKQNALNDPVSCDAMLRGAKSLEHFEDFERLLNESALAPFDHLILVPNTKYPVTLRQSVHLAAMSVLATKDLARVHVELKALEHPDKMMSVVYDLVSKYPKSTIIHWLPNVHEMQHWKHFDELARTVPFLLLRPKGWRSASEAINDILTNGVESPPTSSSPSTTSTSAATGGVPSQQQQHVVSSTPSKMSLLRISDKTKLRSMMPRQWDTSSTPSMMEIIEVPRMSGSYVRQELWEGSTSPTELLTPAVQRYVDSQMLYRDFRKGAFHSRYNSHNSATQSGGRAKPLVASAHAGMALVAFQGIIPRLELHYDPNNLLAREQYNKLKPFECLDGRDPDLIVPIGGDGYFMHCVRKHWRRYIPFFGVNAGHVGYLLNDCGVLEELFSAPLKLHHLSMLYVEAEAENATGEKHVLEELAFNDAWVERSSGQTALIRILVNGEERIRRVRGDGVLMSTAAGSTAYAQALGASPVPVGAPLIQLVGSNIVSPAQWRPVHLNQEDIVEFEVVDNFKRPCRGYVDAVDVGTVTRMMVRTSRVAGVQVAFADSCDLQQKLYKMQFPGAR</sequence>
<evidence type="ECO:0000256" key="1">
    <source>
        <dbReference type="ARBA" id="ARBA00010995"/>
    </source>
</evidence>
<dbReference type="Gene3D" id="3.40.50.10330">
    <property type="entry name" value="Probable inorganic polyphosphate/atp-NAD kinase, domain 1"/>
    <property type="match status" value="1"/>
</dbReference>
<dbReference type="Pfam" id="PF01513">
    <property type="entry name" value="NAD_kinase"/>
    <property type="match status" value="1"/>
</dbReference>
<evidence type="ECO:0000256" key="2">
    <source>
        <dbReference type="ARBA" id="ARBA00022679"/>
    </source>
</evidence>
<comment type="similarity">
    <text evidence="1">Belongs to the NAD kinase family.</text>
</comment>
<dbReference type="SUPFAM" id="SSF111331">
    <property type="entry name" value="NAD kinase/diacylglycerol kinase-like"/>
    <property type="match status" value="1"/>
</dbReference>
<keyword evidence="8" id="KW-1185">Reference proteome</keyword>
<dbReference type="OMA" id="HYINSHG"/>
<dbReference type="Proteomes" id="UP000051952">
    <property type="component" value="Unassembled WGS sequence"/>
</dbReference>
<dbReference type="VEuPathDB" id="TriTrypDB:BSAL_84985"/>
<dbReference type="PANTHER" id="PTHR20275">
    <property type="entry name" value="NAD KINASE"/>
    <property type="match status" value="1"/>
</dbReference>
<dbReference type="GO" id="GO:0006741">
    <property type="term" value="P:NADP+ biosynthetic process"/>
    <property type="evidence" value="ECO:0007669"/>
    <property type="project" value="InterPro"/>
</dbReference>
<reference evidence="8" key="1">
    <citation type="submission" date="2015-09" db="EMBL/GenBank/DDBJ databases">
        <authorList>
            <consortium name="Pathogen Informatics"/>
        </authorList>
    </citation>
    <scope>NUCLEOTIDE SEQUENCE [LARGE SCALE GENOMIC DNA]</scope>
    <source>
        <strain evidence="8">Lake Konstanz</strain>
    </source>
</reference>
<dbReference type="GO" id="GO:0003951">
    <property type="term" value="F:NAD+ kinase activity"/>
    <property type="evidence" value="ECO:0007669"/>
    <property type="project" value="InterPro"/>
</dbReference>
<dbReference type="InterPro" id="IPR017438">
    <property type="entry name" value="ATP-NAD_kinase_N"/>
</dbReference>
<dbReference type="InterPro" id="IPR017437">
    <property type="entry name" value="ATP-NAD_kinase_PpnK-typ_C"/>
</dbReference>